<organism evidence="2 3">
    <name type="scientific">Paractinoplanes toevensis</name>
    <dbReference type="NCBI Taxonomy" id="571911"/>
    <lineage>
        <taxon>Bacteria</taxon>
        <taxon>Bacillati</taxon>
        <taxon>Actinomycetota</taxon>
        <taxon>Actinomycetes</taxon>
        <taxon>Micromonosporales</taxon>
        <taxon>Micromonosporaceae</taxon>
        <taxon>Paractinoplanes</taxon>
    </lineage>
</organism>
<protein>
    <submittedName>
        <fullName evidence="2">Uncharacterized protein</fullName>
    </submittedName>
</protein>
<name>A0A919TD41_9ACTN</name>
<feature type="compositionally biased region" description="Low complexity" evidence="1">
    <location>
        <begin position="92"/>
        <end position="113"/>
    </location>
</feature>
<comment type="caution">
    <text evidence="2">The sequence shown here is derived from an EMBL/GenBank/DDBJ whole genome shotgun (WGS) entry which is preliminary data.</text>
</comment>
<dbReference type="AlphaFoldDB" id="A0A919TD41"/>
<evidence type="ECO:0000256" key="1">
    <source>
        <dbReference type="SAM" id="MobiDB-lite"/>
    </source>
</evidence>
<reference evidence="2 3" key="1">
    <citation type="submission" date="2021-03" db="EMBL/GenBank/DDBJ databases">
        <title>Whole genome shotgun sequence of Actinoplanes toevensis NBRC 105298.</title>
        <authorList>
            <person name="Komaki H."/>
            <person name="Tamura T."/>
        </authorList>
    </citation>
    <scope>NUCLEOTIDE SEQUENCE [LARGE SCALE GENOMIC DNA]</scope>
    <source>
        <strain evidence="2 3">NBRC 105298</strain>
    </source>
</reference>
<sequence>MTTCYSTPTIRARQNVFELFGAPARSHGRGNTRGPRDAGADSRSPRRHRAVRRAPEGAGAPRKSVVNLPQLPDGGTIRALGRRDGGAMRHWGLGPTPGRRLPLAGLLPDGAAA</sequence>
<feature type="compositionally biased region" description="Basic and acidic residues" evidence="1">
    <location>
        <begin position="34"/>
        <end position="44"/>
    </location>
</feature>
<dbReference type="Proteomes" id="UP000677082">
    <property type="component" value="Unassembled WGS sequence"/>
</dbReference>
<feature type="region of interest" description="Disordered" evidence="1">
    <location>
        <begin position="21"/>
        <end position="113"/>
    </location>
</feature>
<dbReference type="EMBL" id="BOQN01000063">
    <property type="protein sequence ID" value="GIM93112.1"/>
    <property type="molecule type" value="Genomic_DNA"/>
</dbReference>
<evidence type="ECO:0000313" key="3">
    <source>
        <dbReference type="Proteomes" id="UP000677082"/>
    </source>
</evidence>
<gene>
    <name evidence="2" type="ORF">Ato02nite_049050</name>
</gene>
<accession>A0A919TD41</accession>
<proteinExistence type="predicted"/>
<keyword evidence="3" id="KW-1185">Reference proteome</keyword>
<evidence type="ECO:0000313" key="2">
    <source>
        <dbReference type="EMBL" id="GIM93112.1"/>
    </source>
</evidence>